<organism evidence="7 8">
    <name type="scientific">Willisornis vidua</name>
    <name type="common">Xingu scale-backed antbird</name>
    <dbReference type="NCBI Taxonomy" id="1566151"/>
    <lineage>
        <taxon>Eukaryota</taxon>
        <taxon>Metazoa</taxon>
        <taxon>Chordata</taxon>
        <taxon>Craniata</taxon>
        <taxon>Vertebrata</taxon>
        <taxon>Euteleostomi</taxon>
        <taxon>Archelosauria</taxon>
        <taxon>Archosauria</taxon>
        <taxon>Dinosauria</taxon>
        <taxon>Saurischia</taxon>
        <taxon>Theropoda</taxon>
        <taxon>Coelurosauria</taxon>
        <taxon>Aves</taxon>
        <taxon>Neognathae</taxon>
        <taxon>Neoaves</taxon>
        <taxon>Telluraves</taxon>
        <taxon>Australaves</taxon>
        <taxon>Passeriformes</taxon>
        <taxon>Thamnophilidae</taxon>
        <taxon>Willisornis</taxon>
    </lineage>
</organism>
<dbReference type="PANTHER" id="PTHR35977:SF1">
    <property type="entry name" value="DYNEIN AXONEMAL ASSEMBLY FACTOR 8"/>
    <property type="match status" value="1"/>
</dbReference>
<dbReference type="EMBL" id="WHWB01033762">
    <property type="protein sequence ID" value="KAJ7417384.1"/>
    <property type="molecule type" value="Genomic_DNA"/>
</dbReference>
<gene>
    <name evidence="7" type="ORF">WISP_64777</name>
</gene>
<dbReference type="PANTHER" id="PTHR35977">
    <property type="entry name" value="CHROMOSOME 16 OPEN READING FRAME 71"/>
    <property type="match status" value="1"/>
</dbReference>
<accession>A0ABQ9DF16</accession>
<sequence>MASEGQSEDAEHPGEPPAAPVQSDRPSQWGSILAAVKDQLPSLDSDSSTSDCESDEELFIFRRELPNLIPDLSEELMMFSLEDSNMQQNQETERQPWEIWSRDLESFVFREETYGAQVIAKEDVQMIKDETSSLASQSEEMPNKKGAVLEESLANSTDHLKQKELGRRQARQTENLWLNTAVCGKAVQ</sequence>
<evidence type="ECO:0000256" key="3">
    <source>
        <dbReference type="ARBA" id="ARBA00024190"/>
    </source>
</evidence>
<evidence type="ECO:0000313" key="7">
    <source>
        <dbReference type="EMBL" id="KAJ7417384.1"/>
    </source>
</evidence>
<name>A0ABQ9DF16_9PASS</name>
<dbReference type="Proteomes" id="UP001145742">
    <property type="component" value="Unassembled WGS sequence"/>
</dbReference>
<protein>
    <recommendedName>
        <fullName evidence="4">Dynein axonemal assembly factor 8</fullName>
    </recommendedName>
    <alternativeName>
        <fullName evidence="5">Dynein axonemal-associated protein 1</fullName>
    </alternativeName>
</protein>
<comment type="function">
    <text evidence="2">In cyliated cells, dynein axonemal particle-specific protein required for deployment of ODA to the axoneme. Interacts with outer dynein arm (ODA) subunits.</text>
</comment>
<keyword evidence="8" id="KW-1185">Reference proteome</keyword>
<evidence type="ECO:0000256" key="1">
    <source>
        <dbReference type="ARBA" id="ARBA00022490"/>
    </source>
</evidence>
<comment type="caution">
    <text evidence="7">The sequence shown here is derived from an EMBL/GenBank/DDBJ whole genome shotgun (WGS) entry which is preliminary data.</text>
</comment>
<proteinExistence type="predicted"/>
<evidence type="ECO:0000256" key="6">
    <source>
        <dbReference type="SAM" id="MobiDB-lite"/>
    </source>
</evidence>
<comment type="subcellular location">
    <subcellularLocation>
        <location evidence="3">Dynein axonemal particle</location>
    </subcellularLocation>
</comment>
<feature type="region of interest" description="Disordered" evidence="6">
    <location>
        <begin position="1"/>
        <end position="51"/>
    </location>
</feature>
<evidence type="ECO:0000256" key="5">
    <source>
        <dbReference type="ARBA" id="ARBA00030565"/>
    </source>
</evidence>
<evidence type="ECO:0000313" key="8">
    <source>
        <dbReference type="Proteomes" id="UP001145742"/>
    </source>
</evidence>
<evidence type="ECO:0000256" key="2">
    <source>
        <dbReference type="ARBA" id="ARBA00024177"/>
    </source>
</evidence>
<dbReference type="InterPro" id="IPR031531">
    <property type="entry name" value="DNAAF8"/>
</dbReference>
<reference evidence="7" key="1">
    <citation type="submission" date="2019-10" db="EMBL/GenBank/DDBJ databases">
        <authorList>
            <person name="Soares A.E.R."/>
            <person name="Aleixo A."/>
            <person name="Schneider P."/>
            <person name="Miyaki C.Y."/>
            <person name="Schneider M.P."/>
            <person name="Mello C."/>
            <person name="Vasconcelos A.T.R."/>
        </authorList>
    </citation>
    <scope>NUCLEOTIDE SEQUENCE</scope>
    <source>
        <tissue evidence="7">Muscle</tissue>
    </source>
</reference>
<evidence type="ECO:0000256" key="4">
    <source>
        <dbReference type="ARBA" id="ARBA00024428"/>
    </source>
</evidence>
<keyword evidence="1" id="KW-0963">Cytoplasm</keyword>
<dbReference type="Pfam" id="PF15773">
    <property type="entry name" value="DAAP1"/>
    <property type="match status" value="1"/>
</dbReference>
<feature type="compositionally biased region" description="Low complexity" evidence="6">
    <location>
        <begin position="38"/>
        <end position="51"/>
    </location>
</feature>